<keyword evidence="1" id="KW-0472">Membrane</keyword>
<name>A0A4P6LUP5_9FIRM</name>
<reference evidence="2 3" key="1">
    <citation type="submission" date="2019-01" db="EMBL/GenBank/DDBJ databases">
        <title>PMF-metabolizing Aryl O-demethylase.</title>
        <authorList>
            <person name="Kim M."/>
        </authorList>
    </citation>
    <scope>NUCLEOTIDE SEQUENCE [LARGE SCALE GENOMIC DNA]</scope>
    <source>
        <strain evidence="2 3">PMF1</strain>
    </source>
</reference>
<feature type="transmembrane region" description="Helical" evidence="1">
    <location>
        <begin position="71"/>
        <end position="91"/>
    </location>
</feature>
<gene>
    <name evidence="2" type="ORF">PMF13cell1_00323</name>
</gene>
<dbReference type="EMBL" id="CP035945">
    <property type="protein sequence ID" value="QBE94830.1"/>
    <property type="molecule type" value="Genomic_DNA"/>
</dbReference>
<keyword evidence="1" id="KW-1133">Transmembrane helix</keyword>
<accession>A0A4P6LUP5</accession>
<sequence>MIPNAFKEWKLPRLQINIYRNYIENLQYTYSFLPFQYPMILKRKTLYLHPHEYRKTPETLRFRGILCLDTMYLTVLYIYIFVLISDYSMIVATRPEPTVRPPSRIAKVRPWSIAIGWISSIVISTLSPGMHISTPSGKLQTPVTSVVLK</sequence>
<evidence type="ECO:0000313" key="2">
    <source>
        <dbReference type="EMBL" id="QBE94830.1"/>
    </source>
</evidence>
<protein>
    <submittedName>
        <fullName evidence="2">Uncharacterized protein</fullName>
    </submittedName>
</protein>
<dbReference type="KEGG" id="bpro:PMF13cell1_00323"/>
<dbReference type="AlphaFoldDB" id="A0A4P6LUP5"/>
<evidence type="ECO:0000256" key="1">
    <source>
        <dbReference type="SAM" id="Phobius"/>
    </source>
</evidence>
<dbReference type="Proteomes" id="UP000289794">
    <property type="component" value="Chromosome"/>
</dbReference>
<evidence type="ECO:0000313" key="3">
    <source>
        <dbReference type="Proteomes" id="UP000289794"/>
    </source>
</evidence>
<feature type="transmembrane region" description="Helical" evidence="1">
    <location>
        <begin position="111"/>
        <end position="130"/>
    </location>
</feature>
<keyword evidence="1" id="KW-0812">Transmembrane</keyword>
<proteinExistence type="predicted"/>
<organism evidence="2 3">
    <name type="scientific">Blautia producta</name>
    <dbReference type="NCBI Taxonomy" id="33035"/>
    <lineage>
        <taxon>Bacteria</taxon>
        <taxon>Bacillati</taxon>
        <taxon>Bacillota</taxon>
        <taxon>Clostridia</taxon>
        <taxon>Lachnospirales</taxon>
        <taxon>Lachnospiraceae</taxon>
        <taxon>Blautia</taxon>
    </lineage>
</organism>